<dbReference type="SUPFAM" id="SSF46785">
    <property type="entry name" value="Winged helix' DNA-binding domain"/>
    <property type="match status" value="1"/>
</dbReference>
<dbReference type="InterPro" id="IPR036390">
    <property type="entry name" value="WH_DNA-bd_sf"/>
</dbReference>
<reference evidence="8" key="2">
    <citation type="submission" date="2021-09" db="EMBL/GenBank/DDBJ databases">
        <authorList>
            <person name="Gilroy R."/>
        </authorList>
    </citation>
    <scope>NUCLEOTIDE SEQUENCE</scope>
    <source>
        <strain evidence="8">7318</strain>
    </source>
</reference>
<organism evidence="8 9">
    <name type="scientific">Megamonas hypermegale</name>
    <dbReference type="NCBI Taxonomy" id="158847"/>
    <lineage>
        <taxon>Bacteria</taxon>
        <taxon>Bacillati</taxon>
        <taxon>Bacillota</taxon>
        <taxon>Negativicutes</taxon>
        <taxon>Selenomonadales</taxon>
        <taxon>Selenomonadaceae</taxon>
        <taxon>Megamonas</taxon>
    </lineage>
</organism>
<dbReference type="Pfam" id="PF00158">
    <property type="entry name" value="Sigma54_activat"/>
    <property type="match status" value="1"/>
</dbReference>
<evidence type="ECO:0000259" key="5">
    <source>
        <dbReference type="PROSITE" id="PS50045"/>
    </source>
</evidence>
<dbReference type="Pfam" id="PF03610">
    <property type="entry name" value="EIIA-man"/>
    <property type="match status" value="1"/>
</dbReference>
<evidence type="ECO:0000256" key="3">
    <source>
        <dbReference type="ARBA" id="ARBA00022840"/>
    </source>
</evidence>
<evidence type="ECO:0000256" key="1">
    <source>
        <dbReference type="ARBA" id="ARBA00022679"/>
    </source>
</evidence>
<keyword evidence="4" id="KW-0238">DNA-binding</keyword>
<evidence type="ECO:0000256" key="2">
    <source>
        <dbReference type="ARBA" id="ARBA00022741"/>
    </source>
</evidence>
<dbReference type="EMBL" id="DYVR01000103">
    <property type="protein sequence ID" value="HJF84783.1"/>
    <property type="molecule type" value="Genomic_DNA"/>
</dbReference>
<dbReference type="InterPro" id="IPR036634">
    <property type="entry name" value="PRD_sf"/>
</dbReference>
<dbReference type="PROSITE" id="PS51096">
    <property type="entry name" value="PTS_EIIA_TYPE_4"/>
    <property type="match status" value="1"/>
</dbReference>
<dbReference type="GO" id="GO:0006355">
    <property type="term" value="P:regulation of DNA-templated transcription"/>
    <property type="evidence" value="ECO:0007669"/>
    <property type="project" value="InterPro"/>
</dbReference>
<feature type="domain" description="PRD" evidence="7">
    <location>
        <begin position="817"/>
        <end position="911"/>
    </location>
</feature>
<protein>
    <submittedName>
        <fullName evidence="8">Sigma 54-interacting transcriptional regulator</fullName>
    </submittedName>
</protein>
<dbReference type="InterPro" id="IPR027417">
    <property type="entry name" value="P-loop_NTPase"/>
</dbReference>
<dbReference type="GO" id="GO:0016740">
    <property type="term" value="F:transferase activity"/>
    <property type="evidence" value="ECO:0007669"/>
    <property type="project" value="UniProtKB-KW"/>
</dbReference>
<evidence type="ECO:0000259" key="6">
    <source>
        <dbReference type="PROSITE" id="PS51096"/>
    </source>
</evidence>
<dbReference type="PANTHER" id="PTHR32071">
    <property type="entry name" value="TRANSCRIPTIONAL REGULATORY PROTEIN"/>
    <property type="match status" value="1"/>
</dbReference>
<dbReference type="PROSITE" id="PS00676">
    <property type="entry name" value="SIGMA54_INTERACT_2"/>
    <property type="match status" value="1"/>
</dbReference>
<dbReference type="InterPro" id="IPR011608">
    <property type="entry name" value="PRD"/>
</dbReference>
<proteinExistence type="predicted"/>
<accession>A0A921HNS2</accession>
<feature type="domain" description="PRD" evidence="7">
    <location>
        <begin position="454"/>
        <end position="558"/>
    </location>
</feature>
<dbReference type="Gene3D" id="1.10.1790.10">
    <property type="entry name" value="PRD domain"/>
    <property type="match status" value="2"/>
</dbReference>
<feature type="domain" description="Sigma-54 factor interaction" evidence="5">
    <location>
        <begin position="96"/>
        <end position="330"/>
    </location>
</feature>
<dbReference type="GO" id="GO:0009401">
    <property type="term" value="P:phosphoenolpyruvate-dependent sugar phosphotransferase system"/>
    <property type="evidence" value="ECO:0007669"/>
    <property type="project" value="InterPro"/>
</dbReference>
<dbReference type="SMART" id="SM00382">
    <property type="entry name" value="AAA"/>
    <property type="match status" value="1"/>
</dbReference>
<dbReference type="GO" id="GO:0005524">
    <property type="term" value="F:ATP binding"/>
    <property type="evidence" value="ECO:0007669"/>
    <property type="project" value="UniProtKB-KW"/>
</dbReference>
<keyword evidence="3" id="KW-0067">ATP-binding</keyword>
<feature type="domain" description="PTS EIIA type-4" evidence="6">
    <location>
        <begin position="559"/>
        <end position="700"/>
    </location>
</feature>
<dbReference type="AlphaFoldDB" id="A0A921HNS2"/>
<dbReference type="Proteomes" id="UP000780768">
    <property type="component" value="Unassembled WGS sequence"/>
</dbReference>
<keyword evidence="2" id="KW-0547">Nucleotide-binding</keyword>
<dbReference type="SUPFAM" id="SSF52540">
    <property type="entry name" value="P-loop containing nucleoside triphosphate hydrolases"/>
    <property type="match status" value="1"/>
</dbReference>
<sequence length="911" mass="102265">MKRIEKVYEYLQDFAAKNNAVQDASAGLTATEIADNLGFLRSNVSRELNRLYRMGKIVKISGRPVLYNVAATAGNAEPISDKINMQTEEKSAFSDLIGADDSLKTQVEQAKAAIIYPPNGLHTLIVGQTGVGKTLLAHMMFEYGKEAGRFSANAPFVTFNCADYYSNPQLLISHIFGHIKGAFTGADKAVPGLIETADEGILFLDEIHRLPPEGQEMIFYFMDTGTFNRLGETKRERTANVLIIGATTENPDSVLTKTFKRRIPNIISIPPLAERPLKEKLEIMTVLFTEEARSIKRPVKISSDAVKAIVGSIGTGNVGQLKSNIRLLCAQAFLNGIRTDGHIEITYQMLPPKIKSGILSMSRAREDTALISRYIEKDLYVTPTNRGKLPKEDEDEPFNLYQMVENKVNMLKREGIAEDLIQQIVVADVNMYVKSFYNQNDDVSLSVYDRLLKIIDIDMVKFAQQVVDLVERYMKLVSYERFLYAFGLHLSSMFNRLKDEQPIHNVLEGTVDMNSVEFKLATKIKLMIEEKYDISVSKSETEYFAMLLQSLKQEDKSQRVVIAVAMHGEYTASSMVNVARKLYSANKTTLLAFDMPLECRPDDMLNKIVDQLQNTDCREGVLLLADMGSLCSFGPILEERLGVPVKTLGMVTTPFVLEAMRKVDIAGVSLSAVYDSLKTFTGYGYTSMVDSQNETKEKAIVTICSTGKGTAEKLQNIVIDILVDASMNHIKVIPIGLIDMHEKLTQIERKYHIMAIIGVKNPHIDAPFIPIEQIISGEGDIILREIIGADIPMKKTEKNVVLRRFCEDGLQDMLLYLNPSKIVGTLLKFIDTLEEELKIKWDNPHKLRLVIHIGCALERMVTHSGLTYDENSTGEIDTEKFNMVKKAAEIFTTTFQLKLTDDELCYILKMF</sequence>
<dbReference type="PANTHER" id="PTHR32071:SF90">
    <property type="entry name" value="TRANSCRIPTIONAL REGULATORY PROTEIN LEVR"/>
    <property type="match status" value="1"/>
</dbReference>
<gene>
    <name evidence="8" type="ORF">K8V65_03890</name>
</gene>
<name>A0A921HNS2_9FIRM</name>
<dbReference type="PROSITE" id="PS50045">
    <property type="entry name" value="SIGMA54_INTERACT_4"/>
    <property type="match status" value="1"/>
</dbReference>
<dbReference type="GO" id="GO:0003677">
    <property type="term" value="F:DNA binding"/>
    <property type="evidence" value="ECO:0007669"/>
    <property type="project" value="UniProtKB-KW"/>
</dbReference>
<dbReference type="InterPro" id="IPR002078">
    <property type="entry name" value="Sigma_54_int"/>
</dbReference>
<evidence type="ECO:0000259" key="7">
    <source>
        <dbReference type="PROSITE" id="PS51372"/>
    </source>
</evidence>
<dbReference type="SUPFAM" id="SSF63520">
    <property type="entry name" value="PTS-regulatory domain, PRD"/>
    <property type="match status" value="2"/>
</dbReference>
<comment type="caution">
    <text evidence="8">The sequence shown here is derived from an EMBL/GenBank/DDBJ whole genome shotgun (WGS) entry which is preliminary data.</text>
</comment>
<evidence type="ECO:0000313" key="8">
    <source>
        <dbReference type="EMBL" id="HJF84783.1"/>
    </source>
</evidence>
<dbReference type="InterPro" id="IPR004701">
    <property type="entry name" value="PTS_EIIA_man-typ"/>
</dbReference>
<dbReference type="Pfam" id="PF00874">
    <property type="entry name" value="PRD"/>
    <property type="match status" value="2"/>
</dbReference>
<dbReference type="GO" id="GO:0016020">
    <property type="term" value="C:membrane"/>
    <property type="evidence" value="ECO:0007669"/>
    <property type="project" value="InterPro"/>
</dbReference>
<dbReference type="PROSITE" id="PS51372">
    <property type="entry name" value="PRD_2"/>
    <property type="match status" value="2"/>
</dbReference>
<dbReference type="Gene3D" id="3.40.50.510">
    <property type="entry name" value="Phosphotransferase system, mannose-type IIA component"/>
    <property type="match status" value="1"/>
</dbReference>
<keyword evidence="1" id="KW-0808">Transferase</keyword>
<dbReference type="InterPro" id="IPR036662">
    <property type="entry name" value="PTS_EIIA_man-typ_sf"/>
</dbReference>
<dbReference type="CDD" id="cd00009">
    <property type="entry name" value="AAA"/>
    <property type="match status" value="1"/>
</dbReference>
<evidence type="ECO:0000313" key="9">
    <source>
        <dbReference type="Proteomes" id="UP000780768"/>
    </source>
</evidence>
<dbReference type="SUPFAM" id="SSF53062">
    <property type="entry name" value="PTS system fructose IIA component-like"/>
    <property type="match status" value="1"/>
</dbReference>
<dbReference type="InterPro" id="IPR025943">
    <property type="entry name" value="Sigma_54_int_dom_ATP-bd_2"/>
</dbReference>
<evidence type="ECO:0000256" key="4">
    <source>
        <dbReference type="ARBA" id="ARBA00023125"/>
    </source>
</evidence>
<dbReference type="InterPro" id="IPR003593">
    <property type="entry name" value="AAA+_ATPase"/>
</dbReference>
<dbReference type="Gene3D" id="3.40.50.300">
    <property type="entry name" value="P-loop containing nucleotide triphosphate hydrolases"/>
    <property type="match status" value="1"/>
</dbReference>
<reference evidence="8" key="1">
    <citation type="journal article" date="2021" name="PeerJ">
        <title>Extensive microbial diversity within the chicken gut microbiome revealed by metagenomics and culture.</title>
        <authorList>
            <person name="Gilroy R."/>
            <person name="Ravi A."/>
            <person name="Getino M."/>
            <person name="Pursley I."/>
            <person name="Horton D.L."/>
            <person name="Alikhan N.F."/>
            <person name="Baker D."/>
            <person name="Gharbi K."/>
            <person name="Hall N."/>
            <person name="Watson M."/>
            <person name="Adriaenssens E.M."/>
            <person name="Foster-Nyarko E."/>
            <person name="Jarju S."/>
            <person name="Secka A."/>
            <person name="Antonio M."/>
            <person name="Oren A."/>
            <person name="Chaudhuri R.R."/>
            <person name="La Ragione R."/>
            <person name="Hildebrand F."/>
            <person name="Pallen M.J."/>
        </authorList>
    </citation>
    <scope>NUCLEOTIDE SEQUENCE</scope>
    <source>
        <strain evidence="8">7318</strain>
    </source>
</reference>